<dbReference type="InterPro" id="IPR003111">
    <property type="entry name" value="Lon_prtase_N"/>
</dbReference>
<dbReference type="PANTHER" id="PTHR46732:SF8">
    <property type="entry name" value="ATP-DEPENDENT PROTEASE LA (LON) DOMAIN PROTEIN"/>
    <property type="match status" value="1"/>
</dbReference>
<dbReference type="AlphaFoldDB" id="A0A517SY93"/>
<dbReference type="InterPro" id="IPR046336">
    <property type="entry name" value="Lon_prtase_N_sf"/>
</dbReference>
<dbReference type="PROSITE" id="PS51787">
    <property type="entry name" value="LON_N"/>
    <property type="match status" value="1"/>
</dbReference>
<dbReference type="Gene3D" id="2.30.130.40">
    <property type="entry name" value="LON domain-like"/>
    <property type="match status" value="1"/>
</dbReference>
<keyword evidence="4" id="KW-1185">Reference proteome</keyword>
<dbReference type="GO" id="GO:0006508">
    <property type="term" value="P:proteolysis"/>
    <property type="evidence" value="ECO:0007669"/>
    <property type="project" value="UniProtKB-KW"/>
</dbReference>
<feature type="region of interest" description="Disordered" evidence="1">
    <location>
        <begin position="62"/>
        <end position="101"/>
    </location>
</feature>
<dbReference type="EMBL" id="CP036272">
    <property type="protein sequence ID" value="QDT61072.1"/>
    <property type="molecule type" value="Genomic_DNA"/>
</dbReference>
<dbReference type="Pfam" id="PF02190">
    <property type="entry name" value="LON_substr_bdg"/>
    <property type="match status" value="1"/>
</dbReference>
<evidence type="ECO:0000313" key="3">
    <source>
        <dbReference type="EMBL" id="QDT61072.1"/>
    </source>
</evidence>
<protein>
    <submittedName>
        <fullName evidence="3">Lon protease</fullName>
        <ecNumber evidence="3">3.4.21.53</ecNumber>
    </submittedName>
</protein>
<keyword evidence="3" id="KW-0645">Protease</keyword>
<gene>
    <name evidence="3" type="primary">lon</name>
    <name evidence="3" type="ORF">SV7mr_36030</name>
</gene>
<evidence type="ECO:0000313" key="4">
    <source>
        <dbReference type="Proteomes" id="UP000315003"/>
    </source>
</evidence>
<proteinExistence type="predicted"/>
<dbReference type="RefSeq" id="WP_145274726.1">
    <property type="nucleotide sequence ID" value="NZ_CP036272.1"/>
</dbReference>
<dbReference type="EC" id="3.4.21.53" evidence="3"/>
<dbReference type="OrthoDB" id="9806457at2"/>
<name>A0A517SY93_9BACT</name>
<reference evidence="3 4" key="1">
    <citation type="submission" date="2019-02" db="EMBL/GenBank/DDBJ databases">
        <title>Deep-cultivation of Planctomycetes and their phenomic and genomic characterization uncovers novel biology.</title>
        <authorList>
            <person name="Wiegand S."/>
            <person name="Jogler M."/>
            <person name="Boedeker C."/>
            <person name="Pinto D."/>
            <person name="Vollmers J."/>
            <person name="Rivas-Marin E."/>
            <person name="Kohn T."/>
            <person name="Peeters S.H."/>
            <person name="Heuer A."/>
            <person name="Rast P."/>
            <person name="Oberbeckmann S."/>
            <person name="Bunk B."/>
            <person name="Jeske O."/>
            <person name="Meyerdierks A."/>
            <person name="Storesund J.E."/>
            <person name="Kallscheuer N."/>
            <person name="Luecker S."/>
            <person name="Lage O.M."/>
            <person name="Pohl T."/>
            <person name="Merkel B.J."/>
            <person name="Hornburger P."/>
            <person name="Mueller R.-W."/>
            <person name="Bruemmer F."/>
            <person name="Labrenz M."/>
            <person name="Spormann A.M."/>
            <person name="Op den Camp H."/>
            <person name="Overmann J."/>
            <person name="Amann R."/>
            <person name="Jetten M.S.M."/>
            <person name="Mascher T."/>
            <person name="Medema M.H."/>
            <person name="Devos D.P."/>
            <person name="Kaster A.-K."/>
            <person name="Ovreas L."/>
            <person name="Rohde M."/>
            <person name="Galperin M.Y."/>
            <person name="Jogler C."/>
        </authorList>
    </citation>
    <scope>NUCLEOTIDE SEQUENCE [LARGE SCALE GENOMIC DNA]</scope>
    <source>
        <strain evidence="3 4">SV_7m_r</strain>
    </source>
</reference>
<sequence length="280" mass="30207">MSELDDLTKLPSDFDGCVRLFPLPSLVLMPHAMQPLHFYEPRYCELLADALKTDELITMSTYKQPGSQGGSEGKPPAKWNPTASQAGWESSLGSEAADAEALQSGDDIPEIHSTVCICKIVSHVPLDGDRSNVLLVGIKRATITSEVDAGRCYRMATVQPLHDMYPPAGAPGRIQLREQLLHTFGKVIPGTDSVQQSLQELITSSMGLGPITDIISHTLPLPIAAKLSLLKQPDVDQRARDLIAAIIQLATPAASPWQLALAASQKSPEKLPFPPSFSLN</sequence>
<dbReference type="InterPro" id="IPR015947">
    <property type="entry name" value="PUA-like_sf"/>
</dbReference>
<dbReference type="SUPFAM" id="SSF88697">
    <property type="entry name" value="PUA domain-like"/>
    <property type="match status" value="1"/>
</dbReference>
<evidence type="ECO:0000259" key="2">
    <source>
        <dbReference type="PROSITE" id="PS51787"/>
    </source>
</evidence>
<dbReference type="SMART" id="SM00464">
    <property type="entry name" value="LON"/>
    <property type="match status" value="1"/>
</dbReference>
<feature type="domain" description="Lon N-terminal" evidence="2">
    <location>
        <begin position="18"/>
        <end position="250"/>
    </location>
</feature>
<organism evidence="3 4">
    <name type="scientific">Stieleria bergensis</name>
    <dbReference type="NCBI Taxonomy" id="2528025"/>
    <lineage>
        <taxon>Bacteria</taxon>
        <taxon>Pseudomonadati</taxon>
        <taxon>Planctomycetota</taxon>
        <taxon>Planctomycetia</taxon>
        <taxon>Pirellulales</taxon>
        <taxon>Pirellulaceae</taxon>
        <taxon>Stieleria</taxon>
    </lineage>
</organism>
<evidence type="ECO:0000256" key="1">
    <source>
        <dbReference type="SAM" id="MobiDB-lite"/>
    </source>
</evidence>
<dbReference type="GO" id="GO:0004252">
    <property type="term" value="F:serine-type endopeptidase activity"/>
    <property type="evidence" value="ECO:0007669"/>
    <property type="project" value="UniProtKB-EC"/>
</dbReference>
<dbReference type="Proteomes" id="UP000315003">
    <property type="component" value="Chromosome"/>
</dbReference>
<feature type="compositionally biased region" description="Polar residues" evidence="1">
    <location>
        <begin position="81"/>
        <end position="93"/>
    </location>
</feature>
<accession>A0A517SY93</accession>
<keyword evidence="3" id="KW-0378">Hydrolase</keyword>
<dbReference type="PANTHER" id="PTHR46732">
    <property type="entry name" value="ATP-DEPENDENT PROTEASE LA (LON) DOMAIN PROTEIN"/>
    <property type="match status" value="1"/>
</dbReference>